<keyword evidence="5 6" id="KW-0472">Membrane</keyword>
<comment type="subcellular location">
    <subcellularLocation>
        <location evidence="1">Cell membrane</location>
        <topology evidence="1">Multi-pass membrane protein</topology>
    </subcellularLocation>
</comment>
<evidence type="ECO:0000256" key="6">
    <source>
        <dbReference type="SAM" id="Phobius"/>
    </source>
</evidence>
<dbReference type="EMBL" id="CAKLPX010000002">
    <property type="protein sequence ID" value="CAH0992096.1"/>
    <property type="molecule type" value="Genomic_DNA"/>
</dbReference>
<feature type="transmembrane region" description="Helical" evidence="6">
    <location>
        <begin position="16"/>
        <end position="36"/>
    </location>
</feature>
<dbReference type="Pfam" id="PF12698">
    <property type="entry name" value="ABC2_membrane_3"/>
    <property type="match status" value="1"/>
</dbReference>
<keyword evidence="9" id="KW-1185">Reference proteome</keyword>
<evidence type="ECO:0000313" key="8">
    <source>
        <dbReference type="EMBL" id="CAH0992096.1"/>
    </source>
</evidence>
<evidence type="ECO:0000256" key="4">
    <source>
        <dbReference type="ARBA" id="ARBA00022989"/>
    </source>
</evidence>
<feature type="transmembrane region" description="Helical" evidence="6">
    <location>
        <begin position="219"/>
        <end position="244"/>
    </location>
</feature>
<evidence type="ECO:0000259" key="7">
    <source>
        <dbReference type="Pfam" id="PF12698"/>
    </source>
</evidence>
<evidence type="ECO:0000256" key="5">
    <source>
        <dbReference type="ARBA" id="ARBA00023136"/>
    </source>
</evidence>
<organism evidence="8 9">
    <name type="scientific">Sinobacterium norvegicum</name>
    <dbReference type="NCBI Taxonomy" id="1641715"/>
    <lineage>
        <taxon>Bacteria</taxon>
        <taxon>Pseudomonadati</taxon>
        <taxon>Pseudomonadota</taxon>
        <taxon>Gammaproteobacteria</taxon>
        <taxon>Cellvibrionales</taxon>
        <taxon>Spongiibacteraceae</taxon>
        <taxon>Sinobacterium</taxon>
    </lineage>
</organism>
<evidence type="ECO:0000256" key="2">
    <source>
        <dbReference type="ARBA" id="ARBA00022475"/>
    </source>
</evidence>
<proteinExistence type="predicted"/>
<accession>A0ABM9AFV6</accession>
<evidence type="ECO:0000256" key="3">
    <source>
        <dbReference type="ARBA" id="ARBA00022692"/>
    </source>
</evidence>
<gene>
    <name evidence="8" type="ORF">SIN8267_02211</name>
</gene>
<keyword evidence="3 6" id="KW-0812">Transmembrane</keyword>
<evidence type="ECO:0000313" key="9">
    <source>
        <dbReference type="Proteomes" id="UP000838100"/>
    </source>
</evidence>
<evidence type="ECO:0000256" key="1">
    <source>
        <dbReference type="ARBA" id="ARBA00004651"/>
    </source>
</evidence>
<dbReference type="PANTHER" id="PTHR30294">
    <property type="entry name" value="MEMBRANE COMPONENT OF ABC TRANSPORTER YHHJ-RELATED"/>
    <property type="match status" value="1"/>
</dbReference>
<name>A0ABM9AFV6_9GAMM</name>
<dbReference type="PANTHER" id="PTHR30294:SF47">
    <property type="entry name" value="INNER MEMBRANE TRANSPORT PERMEASE YHHJ"/>
    <property type="match status" value="1"/>
</dbReference>
<dbReference type="Proteomes" id="UP000838100">
    <property type="component" value="Unassembled WGS sequence"/>
</dbReference>
<sequence>MLLAKQLLLNTANSRWQLWLLSASPLIIMSVLYLIFSAGIVRGIDIAVIDLDHSQSSRLLSRYLNASPTLTVTDYSDADAAITAVRKGHYSALVTLPYGLHRKLANGRQPEVDIRYNGQYLLLGKQANSAIQQALASGLQKLSTKSSLLKGLNRQQIAFALSPVRQQITPLNNRNSNYLAFLLPAIMIALWQLVSVMAISNACAQLIAQPALFTQYRSITLWLAQFIAIALPLWLLGIAGLAFLYGILALPLVGSLSLLIVGQLISLIALFLIVAVLSIIFKDNVRSISICAALFAPAFAFMGVTFPSSDMPLAALIWRQIIPSSHYMQLFLDQLSRSANLLDVVTLSQFLFFFTLCLPLMFFSRQYRTQILQENNSVSKAVGETS</sequence>
<protein>
    <recommendedName>
        <fullName evidence="7">ABC-2 type transporter transmembrane domain-containing protein</fullName>
    </recommendedName>
</protein>
<feature type="transmembrane region" description="Helical" evidence="6">
    <location>
        <begin position="256"/>
        <end position="281"/>
    </location>
</feature>
<feature type="domain" description="ABC-2 type transporter transmembrane" evidence="7">
    <location>
        <begin position="15"/>
        <end position="353"/>
    </location>
</feature>
<dbReference type="Gene3D" id="3.40.1710.10">
    <property type="entry name" value="abc type-2 transporter like domain"/>
    <property type="match status" value="1"/>
</dbReference>
<feature type="transmembrane region" description="Helical" evidence="6">
    <location>
        <begin position="344"/>
        <end position="363"/>
    </location>
</feature>
<dbReference type="InterPro" id="IPR051449">
    <property type="entry name" value="ABC-2_transporter_component"/>
</dbReference>
<keyword evidence="4 6" id="KW-1133">Transmembrane helix</keyword>
<feature type="transmembrane region" description="Helical" evidence="6">
    <location>
        <begin position="178"/>
        <end position="199"/>
    </location>
</feature>
<reference evidence="8" key="1">
    <citation type="submission" date="2021-12" db="EMBL/GenBank/DDBJ databases">
        <authorList>
            <person name="Rodrigo-Torres L."/>
            <person name="Arahal R. D."/>
            <person name="Lucena T."/>
        </authorList>
    </citation>
    <scope>NUCLEOTIDE SEQUENCE</scope>
    <source>
        <strain evidence="8">CECT 8267</strain>
    </source>
</reference>
<keyword evidence="2" id="KW-1003">Cell membrane</keyword>
<feature type="transmembrane region" description="Helical" evidence="6">
    <location>
        <begin position="287"/>
        <end position="306"/>
    </location>
</feature>
<comment type="caution">
    <text evidence="8">The sequence shown here is derived from an EMBL/GenBank/DDBJ whole genome shotgun (WGS) entry which is preliminary data.</text>
</comment>
<dbReference type="InterPro" id="IPR013525">
    <property type="entry name" value="ABC2_TM"/>
</dbReference>